<comment type="caution">
    <text evidence="3">The sequence shown here is derived from an EMBL/GenBank/DDBJ whole genome shotgun (WGS) entry which is preliminary data.</text>
</comment>
<keyword evidence="2" id="KW-0472">Membrane</keyword>
<proteinExistence type="predicted"/>
<feature type="region of interest" description="Disordered" evidence="1">
    <location>
        <begin position="1"/>
        <end position="45"/>
    </location>
</feature>
<dbReference type="EMBL" id="JASCZI010034063">
    <property type="protein sequence ID" value="MED6129183.1"/>
    <property type="molecule type" value="Genomic_DNA"/>
</dbReference>
<feature type="transmembrane region" description="Helical" evidence="2">
    <location>
        <begin position="122"/>
        <end position="141"/>
    </location>
</feature>
<sequence length="142" mass="15974">KKEKEIKEKKLKKLNPVFSLRRNPLPAPSDTIPPAPPRLSPSTYHPTNVVGAVEFPGRRLEGRRSLSRCRLSAATQPPPSHPVAVDLAAAPSHRRRLGSVSIQRRRILVLSRHLQPRRSHQSFVFVFHLLLQVFVSAVHGLQ</sequence>
<organism evidence="3 4">
    <name type="scientific">Stylosanthes scabra</name>
    <dbReference type="NCBI Taxonomy" id="79078"/>
    <lineage>
        <taxon>Eukaryota</taxon>
        <taxon>Viridiplantae</taxon>
        <taxon>Streptophyta</taxon>
        <taxon>Embryophyta</taxon>
        <taxon>Tracheophyta</taxon>
        <taxon>Spermatophyta</taxon>
        <taxon>Magnoliopsida</taxon>
        <taxon>eudicotyledons</taxon>
        <taxon>Gunneridae</taxon>
        <taxon>Pentapetalae</taxon>
        <taxon>rosids</taxon>
        <taxon>fabids</taxon>
        <taxon>Fabales</taxon>
        <taxon>Fabaceae</taxon>
        <taxon>Papilionoideae</taxon>
        <taxon>50 kb inversion clade</taxon>
        <taxon>dalbergioids sensu lato</taxon>
        <taxon>Dalbergieae</taxon>
        <taxon>Pterocarpus clade</taxon>
        <taxon>Stylosanthes</taxon>
    </lineage>
</organism>
<gene>
    <name evidence="3" type="ORF">PIB30_105389</name>
</gene>
<dbReference type="Proteomes" id="UP001341840">
    <property type="component" value="Unassembled WGS sequence"/>
</dbReference>
<protein>
    <submittedName>
        <fullName evidence="3">Uncharacterized protein</fullName>
    </submittedName>
</protein>
<keyword evidence="4" id="KW-1185">Reference proteome</keyword>
<evidence type="ECO:0000313" key="3">
    <source>
        <dbReference type="EMBL" id="MED6129183.1"/>
    </source>
</evidence>
<evidence type="ECO:0000256" key="1">
    <source>
        <dbReference type="SAM" id="MobiDB-lite"/>
    </source>
</evidence>
<keyword evidence="2" id="KW-0812">Transmembrane</keyword>
<feature type="compositionally biased region" description="Pro residues" evidence="1">
    <location>
        <begin position="25"/>
        <end position="39"/>
    </location>
</feature>
<feature type="non-terminal residue" evidence="3">
    <location>
        <position position="1"/>
    </location>
</feature>
<name>A0ABU6RZF2_9FABA</name>
<evidence type="ECO:0000256" key="2">
    <source>
        <dbReference type="SAM" id="Phobius"/>
    </source>
</evidence>
<keyword evidence="2" id="KW-1133">Transmembrane helix</keyword>
<evidence type="ECO:0000313" key="4">
    <source>
        <dbReference type="Proteomes" id="UP001341840"/>
    </source>
</evidence>
<reference evidence="3 4" key="1">
    <citation type="journal article" date="2023" name="Plants (Basel)">
        <title>Bridging the Gap: Combining Genomics and Transcriptomics Approaches to Understand Stylosanthes scabra, an Orphan Legume from the Brazilian Caatinga.</title>
        <authorList>
            <person name="Ferreira-Neto J.R.C."/>
            <person name="da Silva M.D."/>
            <person name="Binneck E."/>
            <person name="de Melo N.F."/>
            <person name="da Silva R.H."/>
            <person name="de Melo A.L.T.M."/>
            <person name="Pandolfi V."/>
            <person name="Bustamante F.O."/>
            <person name="Brasileiro-Vidal A.C."/>
            <person name="Benko-Iseppon A.M."/>
        </authorList>
    </citation>
    <scope>NUCLEOTIDE SEQUENCE [LARGE SCALE GENOMIC DNA]</scope>
    <source>
        <tissue evidence="3">Leaves</tissue>
    </source>
</reference>
<accession>A0ABU6RZF2</accession>
<feature type="non-terminal residue" evidence="3">
    <location>
        <position position="142"/>
    </location>
</feature>